<keyword evidence="1" id="KW-0812">Transmembrane</keyword>
<dbReference type="InParanoid" id="C4JMQ5"/>
<dbReference type="VEuPathDB" id="FungiDB:UREG_04113"/>
<dbReference type="Gene3D" id="2.60.120.560">
    <property type="entry name" value="Exo-inulinase, domain 1"/>
    <property type="match status" value="1"/>
</dbReference>
<proteinExistence type="predicted"/>
<dbReference type="OrthoDB" id="4526039at2759"/>
<reference evidence="4" key="1">
    <citation type="journal article" date="2009" name="Genome Res.">
        <title>Comparative genomic analyses of the human fungal pathogens Coccidioides and their relatives.</title>
        <authorList>
            <person name="Sharpton T.J."/>
            <person name="Stajich J.E."/>
            <person name="Rounsley S.D."/>
            <person name="Gardner M.J."/>
            <person name="Wortman J.R."/>
            <person name="Jordar V.S."/>
            <person name="Maiti R."/>
            <person name="Kodira C.D."/>
            <person name="Neafsey D.E."/>
            <person name="Zeng Q."/>
            <person name="Hung C.-Y."/>
            <person name="McMahan C."/>
            <person name="Muszewska A."/>
            <person name="Grynberg M."/>
            <person name="Mandel M.A."/>
            <person name="Kellner E.M."/>
            <person name="Barker B.M."/>
            <person name="Galgiani J.N."/>
            <person name="Orbach M.J."/>
            <person name="Kirkland T.N."/>
            <person name="Cole G.T."/>
            <person name="Henn M.R."/>
            <person name="Birren B.W."/>
            <person name="Taylor J.W."/>
        </authorList>
    </citation>
    <scope>NUCLEOTIDE SEQUENCE [LARGE SCALE GENOMIC DNA]</scope>
    <source>
        <strain evidence="4">UAMH 1704</strain>
    </source>
</reference>
<dbReference type="GeneID" id="8444817"/>
<sequence>MGAALTSPVFKDYGEFFMNSSNILTVPYQNVTAAFRVPVAINSTAINGFDWTQPYPGSRIDGHTANLQVAQEMALSASLVENATTVLSSLTFGIPDSMTSRGHPLAMDPSWYICRHVFISTKPDAKQAVDGGSKCGFLSQSCRADLKTSLTQDWGQAADGTMCSALGFDAIPRSCQASFGLARQDVMAFDAAFVANTTLGPAQTSKEQQLYSWRIGTGYHDPGDARAYALAANRTYLVATVWGYSQSAKSIKVPEVSFGCLSSGASYVPPPPAPSSSSPTSTAVSTAASTTASTFTSVPSPTAIRNKAAFGDDMSKAKVNIRDGIYTSGMTVMRAFNKGAIFGNIQISTLAFRDDFSSDTMGKWTIIDGKYQVSSNAVVLSASPIAKALTTGLISKDLVYEADIFIDSASGNGDGGFIFRVSNAKAGPDSYNGYYAGIGNGLVVLGRADSNWNRLKTVQAADIKAGQKHHLMIRARGDSISVYVDDLNTPRMVVKDGKYATGLSGIRAYMTTLSMQRVQDEDKQLDPSFIWILQLLYTSQSTVLAGRLLTHSGPSSFLWLISNIMLPLLFMTVFLAAGVTANKAAAKYQALFFYQLYRLEVDAHGLANSRMAPGCVKAGGVCDLEAFIKEVCTVKKKPKRDASGNIIRLPNGKPELLMEPDLAKIVWAHVGEGADLDVFSTEFDKSGFSGNFDNTKIFKGWNQKDTFETVMTEAADIGTKAIAKLKAEGREPADDRVNKMIAALKTHGDARRYDQARMITTAFQNEMNKRRFTAALTAPIERPPVPGYRKIDAVQTISDNAGRAGFQKIESDVRDYVTNFNSAGLSKSHVDAIVKTQDVHNHFAQVCQT</sequence>
<evidence type="ECO:0000256" key="1">
    <source>
        <dbReference type="SAM" id="Phobius"/>
    </source>
</evidence>
<evidence type="ECO:0000313" key="3">
    <source>
        <dbReference type="EMBL" id="EEP79267.1"/>
    </source>
</evidence>
<dbReference type="Pfam" id="PF06439">
    <property type="entry name" value="3keto-disac_hyd"/>
    <property type="match status" value="1"/>
</dbReference>
<organism evidence="3 4">
    <name type="scientific">Uncinocarpus reesii (strain UAMH 1704)</name>
    <dbReference type="NCBI Taxonomy" id="336963"/>
    <lineage>
        <taxon>Eukaryota</taxon>
        <taxon>Fungi</taxon>
        <taxon>Dikarya</taxon>
        <taxon>Ascomycota</taxon>
        <taxon>Pezizomycotina</taxon>
        <taxon>Eurotiomycetes</taxon>
        <taxon>Eurotiomycetidae</taxon>
        <taxon>Onygenales</taxon>
        <taxon>Onygenaceae</taxon>
        <taxon>Uncinocarpus</taxon>
    </lineage>
</organism>
<dbReference type="OMA" id="YEADIFI"/>
<keyword evidence="1" id="KW-1133">Transmembrane helix</keyword>
<name>C4JMQ5_UNCRE</name>
<feature type="transmembrane region" description="Helical" evidence="1">
    <location>
        <begin position="557"/>
        <end position="579"/>
    </location>
</feature>
<keyword evidence="1" id="KW-0472">Membrane</keyword>
<protein>
    <recommendedName>
        <fullName evidence="2">3-keto-alpha-glucoside-1,2-lyase/3-keto-2-hydroxy-glucal hydratase domain-containing protein</fullName>
    </recommendedName>
</protein>
<keyword evidence="4" id="KW-1185">Reference proteome</keyword>
<evidence type="ECO:0000259" key="2">
    <source>
        <dbReference type="Pfam" id="PF06439"/>
    </source>
</evidence>
<dbReference type="Proteomes" id="UP000002058">
    <property type="component" value="Unassembled WGS sequence"/>
</dbReference>
<dbReference type="RefSeq" id="XP_002544596.1">
    <property type="nucleotide sequence ID" value="XM_002544550.1"/>
</dbReference>
<dbReference type="KEGG" id="ure:UREG_04113"/>
<dbReference type="AlphaFoldDB" id="C4JMQ5"/>
<accession>C4JMQ5</accession>
<gene>
    <name evidence="3" type="ORF">UREG_04113</name>
</gene>
<dbReference type="eggNOG" id="ENOG502SF69">
    <property type="taxonomic scope" value="Eukaryota"/>
</dbReference>
<evidence type="ECO:0000313" key="4">
    <source>
        <dbReference type="Proteomes" id="UP000002058"/>
    </source>
</evidence>
<dbReference type="EMBL" id="CH476616">
    <property type="protein sequence ID" value="EEP79267.1"/>
    <property type="molecule type" value="Genomic_DNA"/>
</dbReference>
<feature type="domain" description="3-keto-alpha-glucoside-1,2-lyase/3-keto-2-hydroxy-glucal hydratase" evidence="2">
    <location>
        <begin position="356"/>
        <end position="502"/>
    </location>
</feature>
<dbReference type="HOGENOM" id="CLU_335929_0_0_1"/>
<dbReference type="InterPro" id="IPR010496">
    <property type="entry name" value="AL/BT2_dom"/>
</dbReference>